<dbReference type="Proteomes" id="UP000247540">
    <property type="component" value="Unassembled WGS sequence"/>
</dbReference>
<evidence type="ECO:0000313" key="1">
    <source>
        <dbReference type="EMBL" id="PYE78717.1"/>
    </source>
</evidence>
<dbReference type="Gene3D" id="3.40.50.2000">
    <property type="entry name" value="Glycogen Phosphorylase B"/>
    <property type="match status" value="1"/>
</dbReference>
<accession>A0A318SVF8</accession>
<keyword evidence="1" id="KW-0808">Transferase</keyword>
<name>A0A318SVF8_9BURK</name>
<organism evidence="1 2">
    <name type="scientific">Xylophilus ampelinus</name>
    <dbReference type="NCBI Taxonomy" id="54067"/>
    <lineage>
        <taxon>Bacteria</taxon>
        <taxon>Pseudomonadati</taxon>
        <taxon>Pseudomonadota</taxon>
        <taxon>Betaproteobacteria</taxon>
        <taxon>Burkholderiales</taxon>
        <taxon>Xylophilus</taxon>
    </lineage>
</organism>
<dbReference type="EMBL" id="QJTC01000005">
    <property type="protein sequence ID" value="PYE78717.1"/>
    <property type="molecule type" value="Genomic_DNA"/>
</dbReference>
<proteinExistence type="predicted"/>
<comment type="caution">
    <text evidence="1">The sequence shown here is derived from an EMBL/GenBank/DDBJ whole genome shotgun (WGS) entry which is preliminary data.</text>
</comment>
<dbReference type="GO" id="GO:0016740">
    <property type="term" value="F:transferase activity"/>
    <property type="evidence" value="ECO:0007669"/>
    <property type="project" value="UniProtKB-KW"/>
</dbReference>
<evidence type="ECO:0000313" key="2">
    <source>
        <dbReference type="Proteomes" id="UP000247540"/>
    </source>
</evidence>
<dbReference type="AlphaFoldDB" id="A0A318SVF8"/>
<reference evidence="1 2" key="1">
    <citation type="submission" date="2018-06" db="EMBL/GenBank/DDBJ databases">
        <title>Genomic Encyclopedia of Type Strains, Phase III (KMG-III): the genomes of soil and plant-associated and newly described type strains.</title>
        <authorList>
            <person name="Whitman W."/>
        </authorList>
    </citation>
    <scope>NUCLEOTIDE SEQUENCE [LARGE SCALE GENOMIC DNA]</scope>
    <source>
        <strain evidence="1 2">CECT 7646</strain>
    </source>
</reference>
<keyword evidence="2" id="KW-1185">Reference proteome</keyword>
<dbReference type="SUPFAM" id="SSF53756">
    <property type="entry name" value="UDP-Glycosyltransferase/glycogen phosphorylase"/>
    <property type="match status" value="1"/>
</dbReference>
<sequence>MGVHSDTLVTHTSYLDYPADSIVDLGSSRTAVGRWYLLLKAFLSVRARYDVFHFNWGSSLFTMRGVHLHHLELPFYPERAALFVTYNGCDARQKLPTLARGGVSACAHCVVQDCGPGLDRSREDGIVKMERHAQHLWALNPDLLAFLPSRRSGFLPYAVPLVETARPQRRETGRRLRIAHAPTNREIKGTAFLLKAVERIDKRHPDAIELVLVEGKSHGEALEIYNGADVVVDQLLIGWYGAFAVETMMLGKPVIVRIDARDAQAVPEPMREELLQAVIQADPDTIEAVLEGLLESPAKLAAHAQGCFEYARKWHNPVHVASLTVAQYEEALKAN</sequence>
<gene>
    <name evidence="1" type="ORF">DFQ15_10576</name>
</gene>
<protein>
    <submittedName>
        <fullName evidence="1">Glycosyltransferase involved in cell wall biosynthesis</fullName>
    </submittedName>
</protein>